<dbReference type="Proteomes" id="UP000053201">
    <property type="component" value="Unassembled WGS sequence"/>
</dbReference>
<dbReference type="GO" id="GO:0140664">
    <property type="term" value="F:ATP-dependent DNA damage sensor activity"/>
    <property type="evidence" value="ECO:0007669"/>
    <property type="project" value="InterPro"/>
</dbReference>
<keyword evidence="11" id="KW-1185">Reference proteome</keyword>
<evidence type="ECO:0000256" key="8">
    <source>
        <dbReference type="SAM" id="MobiDB-lite"/>
    </source>
</evidence>
<keyword evidence="5" id="KW-0234">DNA repair</keyword>
<protein>
    <recommendedName>
        <fullName evidence="7">DNA repair protein RAD51 homolog 3</fullName>
    </recommendedName>
</protein>
<gene>
    <name evidence="10" type="ORF">SPPG_04707</name>
</gene>
<dbReference type="SMART" id="SM00382">
    <property type="entry name" value="AAA"/>
    <property type="match status" value="1"/>
</dbReference>
<dbReference type="eggNOG" id="KOG1434">
    <property type="taxonomic scope" value="Eukaryota"/>
</dbReference>
<keyword evidence="2" id="KW-0547">Nucleotide-binding</keyword>
<dbReference type="GO" id="GO:0033063">
    <property type="term" value="C:Rad51B-Rad51C-Rad51D-XRCC2 complex"/>
    <property type="evidence" value="ECO:0007669"/>
    <property type="project" value="TreeGrafter"/>
</dbReference>
<evidence type="ECO:0000256" key="3">
    <source>
        <dbReference type="ARBA" id="ARBA00022763"/>
    </source>
</evidence>
<dbReference type="RefSeq" id="XP_016608422.1">
    <property type="nucleotide sequence ID" value="XM_016752938.1"/>
</dbReference>
<dbReference type="GO" id="GO:0007131">
    <property type="term" value="P:reciprocal meiotic recombination"/>
    <property type="evidence" value="ECO:0007669"/>
    <property type="project" value="TreeGrafter"/>
</dbReference>
<dbReference type="SUPFAM" id="SSF52540">
    <property type="entry name" value="P-loop containing nucleoside triphosphate hydrolases"/>
    <property type="match status" value="1"/>
</dbReference>
<comment type="subcellular location">
    <subcellularLocation>
        <location evidence="1">Nucleus</location>
    </subcellularLocation>
</comment>
<feature type="domain" description="RecA family profile 1" evidence="9">
    <location>
        <begin position="78"/>
        <end position="259"/>
    </location>
</feature>
<feature type="region of interest" description="Disordered" evidence="8">
    <location>
        <begin position="320"/>
        <end position="345"/>
    </location>
</feature>
<dbReference type="Gene3D" id="3.40.50.300">
    <property type="entry name" value="P-loop containing nucleotide triphosphate hydrolases"/>
    <property type="match status" value="1"/>
</dbReference>
<dbReference type="InterPro" id="IPR003593">
    <property type="entry name" value="AAA+_ATPase"/>
</dbReference>
<dbReference type="GO" id="GO:0000400">
    <property type="term" value="F:four-way junction DNA binding"/>
    <property type="evidence" value="ECO:0007669"/>
    <property type="project" value="TreeGrafter"/>
</dbReference>
<dbReference type="InterPro" id="IPR013632">
    <property type="entry name" value="Rad51_C"/>
</dbReference>
<dbReference type="STRING" id="645134.A0A0L0HGZ2"/>
<dbReference type="InParanoid" id="A0A0L0HGZ2"/>
<evidence type="ECO:0000256" key="7">
    <source>
        <dbReference type="ARBA" id="ARBA00040674"/>
    </source>
</evidence>
<evidence type="ECO:0000256" key="6">
    <source>
        <dbReference type="ARBA" id="ARBA00023242"/>
    </source>
</evidence>
<dbReference type="PANTHER" id="PTHR46239">
    <property type="entry name" value="DNA REPAIR PROTEIN RAD51 HOMOLOG 3 RAD51C"/>
    <property type="match status" value="1"/>
</dbReference>
<dbReference type="OrthoDB" id="5957327at2759"/>
<dbReference type="InterPro" id="IPR016467">
    <property type="entry name" value="DNA_recomb/repair_RecA-like"/>
</dbReference>
<dbReference type="GO" id="GO:0005524">
    <property type="term" value="F:ATP binding"/>
    <property type="evidence" value="ECO:0007669"/>
    <property type="project" value="UniProtKB-KW"/>
</dbReference>
<dbReference type="InterPro" id="IPR027417">
    <property type="entry name" value="P-loop_NTPase"/>
</dbReference>
<keyword evidence="3" id="KW-0227">DNA damage</keyword>
<evidence type="ECO:0000313" key="11">
    <source>
        <dbReference type="Proteomes" id="UP000053201"/>
    </source>
</evidence>
<evidence type="ECO:0000313" key="10">
    <source>
        <dbReference type="EMBL" id="KND00383.1"/>
    </source>
</evidence>
<keyword evidence="4" id="KW-0067">ATP-binding</keyword>
<dbReference type="GO" id="GO:0000707">
    <property type="term" value="P:meiotic DNA recombinase assembly"/>
    <property type="evidence" value="ECO:0007669"/>
    <property type="project" value="TreeGrafter"/>
</dbReference>
<reference evidence="10 11" key="1">
    <citation type="submission" date="2009-08" db="EMBL/GenBank/DDBJ databases">
        <title>The Genome Sequence of Spizellomyces punctatus strain DAOM BR117.</title>
        <authorList>
            <consortium name="The Broad Institute Genome Sequencing Platform"/>
            <person name="Russ C."/>
            <person name="Cuomo C."/>
            <person name="Shea T."/>
            <person name="Young S.K."/>
            <person name="Zeng Q."/>
            <person name="Koehrsen M."/>
            <person name="Haas B."/>
            <person name="Borodovsky M."/>
            <person name="Guigo R."/>
            <person name="Alvarado L."/>
            <person name="Berlin A."/>
            <person name="Bochicchio J."/>
            <person name="Borenstein D."/>
            <person name="Chapman S."/>
            <person name="Chen Z."/>
            <person name="Engels R."/>
            <person name="Freedman E."/>
            <person name="Gellesch M."/>
            <person name="Goldberg J."/>
            <person name="Griggs A."/>
            <person name="Gujja S."/>
            <person name="Heiman D."/>
            <person name="Hepburn T."/>
            <person name="Howarth C."/>
            <person name="Jen D."/>
            <person name="Larson L."/>
            <person name="Lewis B."/>
            <person name="Mehta T."/>
            <person name="Park D."/>
            <person name="Pearson M."/>
            <person name="Roberts A."/>
            <person name="Saif S."/>
            <person name="Shenoy N."/>
            <person name="Sisk P."/>
            <person name="Stolte C."/>
            <person name="Sykes S."/>
            <person name="Thomson T."/>
            <person name="Walk T."/>
            <person name="White J."/>
            <person name="Yandava C."/>
            <person name="Burger G."/>
            <person name="Gray M.W."/>
            <person name="Holland P.W.H."/>
            <person name="King N."/>
            <person name="Lang F.B.F."/>
            <person name="Roger A.J."/>
            <person name="Ruiz-Trillo I."/>
            <person name="Lander E."/>
            <person name="Nusbaum C."/>
        </authorList>
    </citation>
    <scope>NUCLEOTIDE SEQUENCE [LARGE SCALE GENOMIC DNA]</scope>
    <source>
        <strain evidence="10 11">DAOM BR117</strain>
    </source>
</reference>
<dbReference type="PIRSF" id="PIRSF005856">
    <property type="entry name" value="Rad51"/>
    <property type="match status" value="1"/>
</dbReference>
<keyword evidence="6" id="KW-0539">Nucleus</keyword>
<evidence type="ECO:0000256" key="4">
    <source>
        <dbReference type="ARBA" id="ARBA00022840"/>
    </source>
</evidence>
<accession>A0A0L0HGZ2</accession>
<evidence type="ECO:0000256" key="2">
    <source>
        <dbReference type="ARBA" id="ARBA00022741"/>
    </source>
</evidence>
<dbReference type="GO" id="GO:0008821">
    <property type="term" value="F:crossover junction DNA endonuclease activity"/>
    <property type="evidence" value="ECO:0007669"/>
    <property type="project" value="TreeGrafter"/>
</dbReference>
<dbReference type="InterPro" id="IPR020588">
    <property type="entry name" value="RecA_ATP-bd"/>
</dbReference>
<organism evidence="10 11">
    <name type="scientific">Spizellomyces punctatus (strain DAOM BR117)</name>
    <dbReference type="NCBI Taxonomy" id="645134"/>
    <lineage>
        <taxon>Eukaryota</taxon>
        <taxon>Fungi</taxon>
        <taxon>Fungi incertae sedis</taxon>
        <taxon>Chytridiomycota</taxon>
        <taxon>Chytridiomycota incertae sedis</taxon>
        <taxon>Chytridiomycetes</taxon>
        <taxon>Spizellomycetales</taxon>
        <taxon>Spizellomycetaceae</taxon>
        <taxon>Spizellomyces</taxon>
    </lineage>
</organism>
<dbReference type="PANTHER" id="PTHR46239:SF1">
    <property type="entry name" value="DNA REPAIR PROTEIN RAD51 HOMOLOG 3"/>
    <property type="match status" value="1"/>
</dbReference>
<dbReference type="Pfam" id="PF08423">
    <property type="entry name" value="Rad51"/>
    <property type="match status" value="1"/>
</dbReference>
<dbReference type="GeneID" id="27688139"/>
<dbReference type="OMA" id="FVDMQNM"/>
<dbReference type="EMBL" id="KQ257456">
    <property type="protein sequence ID" value="KND00383.1"/>
    <property type="molecule type" value="Genomic_DNA"/>
</dbReference>
<dbReference type="GO" id="GO:0033065">
    <property type="term" value="C:Rad51C-XRCC3 complex"/>
    <property type="evidence" value="ECO:0007669"/>
    <property type="project" value="TreeGrafter"/>
</dbReference>
<dbReference type="GO" id="GO:0005657">
    <property type="term" value="C:replication fork"/>
    <property type="evidence" value="ECO:0007669"/>
    <property type="project" value="TreeGrafter"/>
</dbReference>
<evidence type="ECO:0000259" key="9">
    <source>
        <dbReference type="PROSITE" id="PS50162"/>
    </source>
</evidence>
<sequence>MLVPPLRPLATLNLEPNIRSRLHNAGYRTTADLGNVTAEALAQELGVPLHQANSVVQQLNKDTVVSISALEALARERRRLSISTFSKAFDSMLGGSGVPTGRVTEICGAPGMGKTQLGMQLCVNVQIPISCGGAEGEAIYIDTEGSFVVERVAEIARATYRSVGGSEENEKEQVDEYLSRIHYFRIHGYLEQIALINQMDQFLKKHPNVKLMVIDSIAFHFRQNFTDMGLRTRLLNGMAQNFRRFADMSDMAVVLMNQMTTRITRGEQSNNNTATLVPALGDSWGHASTNRIILFWQRELRHAMIVKSPNLQQRTIQYAVTGDGIRDPPTTNPTPNNPRKRPLDE</sequence>
<dbReference type="CDD" id="cd19492">
    <property type="entry name" value="Rad51C"/>
    <property type="match status" value="1"/>
</dbReference>
<dbReference type="PROSITE" id="PS50162">
    <property type="entry name" value="RECA_2"/>
    <property type="match status" value="1"/>
</dbReference>
<proteinExistence type="predicted"/>
<dbReference type="VEuPathDB" id="FungiDB:SPPG_04707"/>
<name>A0A0L0HGZ2_SPIPD</name>
<evidence type="ECO:0000256" key="1">
    <source>
        <dbReference type="ARBA" id="ARBA00004123"/>
    </source>
</evidence>
<dbReference type="AlphaFoldDB" id="A0A0L0HGZ2"/>
<evidence type="ECO:0000256" key="5">
    <source>
        <dbReference type="ARBA" id="ARBA00023204"/>
    </source>
</evidence>
<dbReference type="InterPro" id="IPR052093">
    <property type="entry name" value="HR_Repair_Mediator"/>
</dbReference>